<organism evidence="3 4">
    <name type="scientific">Sordaria brevicollis</name>
    <dbReference type="NCBI Taxonomy" id="83679"/>
    <lineage>
        <taxon>Eukaryota</taxon>
        <taxon>Fungi</taxon>
        <taxon>Dikarya</taxon>
        <taxon>Ascomycota</taxon>
        <taxon>Pezizomycotina</taxon>
        <taxon>Sordariomycetes</taxon>
        <taxon>Sordariomycetidae</taxon>
        <taxon>Sordariales</taxon>
        <taxon>Sordariaceae</taxon>
        <taxon>Sordaria</taxon>
    </lineage>
</organism>
<keyword evidence="1" id="KW-0732">Signal</keyword>
<dbReference type="PROSITE" id="PS51910">
    <property type="entry name" value="GH18_2"/>
    <property type="match status" value="1"/>
</dbReference>
<dbReference type="EMBL" id="JAUTDP010000004">
    <property type="protein sequence ID" value="KAK3399731.1"/>
    <property type="molecule type" value="Genomic_DNA"/>
</dbReference>
<dbReference type="AlphaFoldDB" id="A0AAE0PGZ8"/>
<accession>A0AAE0PGZ8</accession>
<keyword evidence="4" id="KW-1185">Reference proteome</keyword>
<dbReference type="Pfam" id="PF00704">
    <property type="entry name" value="Glyco_hydro_18"/>
    <property type="match status" value="1"/>
</dbReference>
<dbReference type="SUPFAM" id="SSF51445">
    <property type="entry name" value="(Trans)glycosidases"/>
    <property type="match status" value="1"/>
</dbReference>
<evidence type="ECO:0000259" key="2">
    <source>
        <dbReference type="PROSITE" id="PS51910"/>
    </source>
</evidence>
<name>A0AAE0PGZ8_SORBR</name>
<dbReference type="GO" id="GO:0005975">
    <property type="term" value="P:carbohydrate metabolic process"/>
    <property type="evidence" value="ECO:0007669"/>
    <property type="project" value="InterPro"/>
</dbReference>
<proteinExistence type="predicted"/>
<feature type="chain" id="PRO_5041957813" description="GH18 domain-containing protein" evidence="1">
    <location>
        <begin position="22"/>
        <end position="122"/>
    </location>
</feature>
<protein>
    <recommendedName>
        <fullName evidence="2">GH18 domain-containing protein</fullName>
    </recommendedName>
</protein>
<dbReference type="InterPro" id="IPR001223">
    <property type="entry name" value="Glyco_hydro18_cat"/>
</dbReference>
<comment type="caution">
    <text evidence="3">The sequence shown here is derived from an EMBL/GenBank/DDBJ whole genome shotgun (WGS) entry which is preliminary data.</text>
</comment>
<dbReference type="InterPro" id="IPR017853">
    <property type="entry name" value="GH"/>
</dbReference>
<dbReference type="Gene3D" id="3.20.20.80">
    <property type="entry name" value="Glycosidases"/>
    <property type="match status" value="1"/>
</dbReference>
<evidence type="ECO:0000256" key="1">
    <source>
        <dbReference type="SAM" id="SignalP"/>
    </source>
</evidence>
<dbReference type="Proteomes" id="UP001281003">
    <property type="component" value="Unassembled WGS sequence"/>
</dbReference>
<reference evidence="3" key="2">
    <citation type="submission" date="2023-07" db="EMBL/GenBank/DDBJ databases">
        <authorList>
            <consortium name="Lawrence Berkeley National Laboratory"/>
            <person name="Haridas S."/>
            <person name="Hensen N."/>
            <person name="Bonometti L."/>
            <person name="Westerberg I."/>
            <person name="Brannstrom I.O."/>
            <person name="Guillou S."/>
            <person name="Cros-Aarteil S."/>
            <person name="Calhoun S."/>
            <person name="Kuo A."/>
            <person name="Mondo S."/>
            <person name="Pangilinan J."/>
            <person name="Riley R."/>
            <person name="LaButti K."/>
            <person name="Andreopoulos B."/>
            <person name="Lipzen A."/>
            <person name="Chen C."/>
            <person name="Yanf M."/>
            <person name="Daum C."/>
            <person name="Ng V."/>
            <person name="Clum A."/>
            <person name="Steindorff A."/>
            <person name="Ohm R."/>
            <person name="Martin F."/>
            <person name="Silar P."/>
            <person name="Natvig D."/>
            <person name="Lalanne C."/>
            <person name="Gautier V."/>
            <person name="Ament-velasquez S.L."/>
            <person name="Kruys A."/>
            <person name="Hutchinson M.I."/>
            <person name="Powell A.J."/>
            <person name="Barry K."/>
            <person name="Miller A.N."/>
            <person name="Grigoriev I.V."/>
            <person name="Debuchy R."/>
            <person name="Gladieux P."/>
            <person name="Thoren M.H."/>
            <person name="Johannesson H."/>
        </authorList>
    </citation>
    <scope>NUCLEOTIDE SEQUENCE</scope>
    <source>
        <strain evidence="3">FGSC 1904</strain>
    </source>
</reference>
<sequence>MLFTKAVALVAISFCSLLVSAAPALTSNHSTYRNNDLDTRAAATGYKNVVYFTNWGIYERKYNPSDLPVVNITHVLYAFANVTSNGTVYAIDEEANVIKYYPGDCAVWRRWAAPFLTAVRPL</sequence>
<reference evidence="3" key="1">
    <citation type="journal article" date="2023" name="Mol. Phylogenet. Evol.">
        <title>Genome-scale phylogeny and comparative genomics of the fungal order Sordariales.</title>
        <authorList>
            <person name="Hensen N."/>
            <person name="Bonometti L."/>
            <person name="Westerberg I."/>
            <person name="Brannstrom I.O."/>
            <person name="Guillou S."/>
            <person name="Cros-Aarteil S."/>
            <person name="Calhoun S."/>
            <person name="Haridas S."/>
            <person name="Kuo A."/>
            <person name="Mondo S."/>
            <person name="Pangilinan J."/>
            <person name="Riley R."/>
            <person name="LaButti K."/>
            <person name="Andreopoulos B."/>
            <person name="Lipzen A."/>
            <person name="Chen C."/>
            <person name="Yan M."/>
            <person name="Daum C."/>
            <person name="Ng V."/>
            <person name="Clum A."/>
            <person name="Steindorff A."/>
            <person name="Ohm R.A."/>
            <person name="Martin F."/>
            <person name="Silar P."/>
            <person name="Natvig D.O."/>
            <person name="Lalanne C."/>
            <person name="Gautier V."/>
            <person name="Ament-Velasquez S.L."/>
            <person name="Kruys A."/>
            <person name="Hutchinson M.I."/>
            <person name="Powell A.J."/>
            <person name="Barry K."/>
            <person name="Miller A.N."/>
            <person name="Grigoriev I.V."/>
            <person name="Debuchy R."/>
            <person name="Gladieux P."/>
            <person name="Hiltunen Thoren M."/>
            <person name="Johannesson H."/>
        </authorList>
    </citation>
    <scope>NUCLEOTIDE SEQUENCE</scope>
    <source>
        <strain evidence="3">FGSC 1904</strain>
    </source>
</reference>
<feature type="signal peptide" evidence="1">
    <location>
        <begin position="1"/>
        <end position="21"/>
    </location>
</feature>
<feature type="domain" description="GH18" evidence="2">
    <location>
        <begin position="46"/>
        <end position="122"/>
    </location>
</feature>
<evidence type="ECO:0000313" key="4">
    <source>
        <dbReference type="Proteomes" id="UP001281003"/>
    </source>
</evidence>
<gene>
    <name evidence="3" type="ORF">B0T20DRAFT_391298</name>
</gene>
<evidence type="ECO:0000313" key="3">
    <source>
        <dbReference type="EMBL" id="KAK3399731.1"/>
    </source>
</evidence>